<dbReference type="Pfam" id="PF09353">
    <property type="entry name" value="DUF1995"/>
    <property type="match status" value="1"/>
</dbReference>
<dbReference type="PANTHER" id="PTHR34051">
    <property type="entry name" value="PROTEIN LOW PSII ACCUMULATION 3, CHLOROPLASTIC"/>
    <property type="match status" value="1"/>
</dbReference>
<dbReference type="Proteomes" id="UP001515480">
    <property type="component" value="Unassembled WGS sequence"/>
</dbReference>
<sequence length="282" mass="30929">MALLLTSPPPGLSEYSPLSARAGALSSIRRASAAAIGRALSDEKELLELEFPPLLERKTQFDDYSNVEILDANRDFAVLLANEPELRCGGEPGALWLCFADDGEAELAREAWPGRRYAEVTVTSIAAAVGAVGGDALRPFGAWVRRGEAEAAAAKAKLAPAPALQLVVQPGDGGPMEDWLNVELLYREGTPIVCLNGALDKVTSGYYSNFLNPKLAQCASRFYSRFEQAYFCKPIGSGRGWLFRVYPEPWQLYRQTREELVIVDTYEERPTLAACSERLRLP</sequence>
<reference evidence="2 3" key="1">
    <citation type="journal article" date="2024" name="Science">
        <title>Giant polyketide synthase enzymes in the biosynthesis of giant marine polyether toxins.</title>
        <authorList>
            <person name="Fallon T.R."/>
            <person name="Shende V.V."/>
            <person name="Wierzbicki I.H."/>
            <person name="Pendleton A.L."/>
            <person name="Watervoot N.F."/>
            <person name="Auber R.P."/>
            <person name="Gonzalez D.J."/>
            <person name="Wisecaver J.H."/>
            <person name="Moore B.S."/>
        </authorList>
    </citation>
    <scope>NUCLEOTIDE SEQUENCE [LARGE SCALE GENOMIC DNA]</scope>
    <source>
        <strain evidence="2 3">12B1</strain>
    </source>
</reference>
<organism evidence="2 3">
    <name type="scientific">Prymnesium parvum</name>
    <name type="common">Toxic golden alga</name>
    <dbReference type="NCBI Taxonomy" id="97485"/>
    <lineage>
        <taxon>Eukaryota</taxon>
        <taxon>Haptista</taxon>
        <taxon>Haptophyta</taxon>
        <taxon>Prymnesiophyceae</taxon>
        <taxon>Prymnesiales</taxon>
        <taxon>Prymnesiaceae</taxon>
        <taxon>Prymnesium</taxon>
    </lineage>
</organism>
<dbReference type="InterPro" id="IPR044687">
    <property type="entry name" value="LPA3"/>
</dbReference>
<dbReference type="InterPro" id="IPR018962">
    <property type="entry name" value="DUF1995"/>
</dbReference>
<evidence type="ECO:0000313" key="3">
    <source>
        <dbReference type="Proteomes" id="UP001515480"/>
    </source>
</evidence>
<feature type="domain" description="DUF1995" evidence="1">
    <location>
        <begin position="31"/>
        <end position="275"/>
    </location>
</feature>
<evidence type="ECO:0000313" key="2">
    <source>
        <dbReference type="EMBL" id="KAL1496080.1"/>
    </source>
</evidence>
<protein>
    <recommendedName>
        <fullName evidence="1">DUF1995 domain-containing protein</fullName>
    </recommendedName>
</protein>
<dbReference type="PANTHER" id="PTHR34051:SF2">
    <property type="entry name" value="PROTEIN LPA3"/>
    <property type="match status" value="1"/>
</dbReference>
<comment type="caution">
    <text evidence="2">The sequence shown here is derived from an EMBL/GenBank/DDBJ whole genome shotgun (WGS) entry which is preliminary data.</text>
</comment>
<accession>A0AB34ID19</accession>
<evidence type="ECO:0000259" key="1">
    <source>
        <dbReference type="Pfam" id="PF09353"/>
    </source>
</evidence>
<proteinExistence type="predicted"/>
<gene>
    <name evidence="2" type="ORF">AB1Y20_014707</name>
</gene>
<keyword evidence="3" id="KW-1185">Reference proteome</keyword>
<dbReference type="EMBL" id="JBGBPQ010000030">
    <property type="protein sequence ID" value="KAL1496080.1"/>
    <property type="molecule type" value="Genomic_DNA"/>
</dbReference>
<name>A0AB34ID19_PRYPA</name>
<dbReference type="AlphaFoldDB" id="A0AB34ID19"/>